<dbReference type="Proteomes" id="UP001150603">
    <property type="component" value="Unassembled WGS sequence"/>
</dbReference>
<accession>A0ACC1J1S9</accession>
<keyword evidence="2" id="KW-1185">Reference proteome</keyword>
<evidence type="ECO:0000313" key="2">
    <source>
        <dbReference type="Proteomes" id="UP001150603"/>
    </source>
</evidence>
<organism evidence="1 2">
    <name type="scientific">Linderina macrospora</name>
    <dbReference type="NCBI Taxonomy" id="4868"/>
    <lineage>
        <taxon>Eukaryota</taxon>
        <taxon>Fungi</taxon>
        <taxon>Fungi incertae sedis</taxon>
        <taxon>Zoopagomycota</taxon>
        <taxon>Kickxellomycotina</taxon>
        <taxon>Kickxellomycetes</taxon>
        <taxon>Kickxellales</taxon>
        <taxon>Kickxellaceae</taxon>
        <taxon>Linderina</taxon>
    </lineage>
</organism>
<comment type="caution">
    <text evidence="1">The sequence shown here is derived from an EMBL/GenBank/DDBJ whole genome shotgun (WGS) entry which is preliminary data.</text>
</comment>
<proteinExistence type="predicted"/>
<sequence length="335" mass="37487">MSGSGAEEDITGAVSPAHKRYPSMPWGLTRQMSNDGSKTVNEPANPRSPFQPTSPMAGIQPVPTNGRTFTQIGATLGRRPSINPSEALSPGELPQLPDAPQLGDPDSDIKSPLSAMTYKSSFQLLELARSRTRRLTTSNSRQTLNGMSPTRPSLEVGNPDMNEVRRQASVLVDQTMTNTQIMRMAPTGPDPTVIMRDSRTTQAILLKRRKAMLGQAIQLEQNELAAVSREFERAPNRRNEEYRAQMVRHAEHIYELGARRKLINRCLRFLGVDPDDASCVGVLEDEGSFDLDRDAQQVENLLASLYRHRCLIYSGYLIWTSQVRDILMRFLYMQD</sequence>
<dbReference type="EMBL" id="JANBPW010004736">
    <property type="protein sequence ID" value="KAJ1934222.1"/>
    <property type="molecule type" value="Genomic_DNA"/>
</dbReference>
<feature type="non-terminal residue" evidence="1">
    <location>
        <position position="335"/>
    </location>
</feature>
<protein>
    <submittedName>
        <fullName evidence="1">Uncharacterized protein</fullName>
    </submittedName>
</protein>
<evidence type="ECO:0000313" key="1">
    <source>
        <dbReference type="EMBL" id="KAJ1934222.1"/>
    </source>
</evidence>
<name>A0ACC1J1S9_9FUNG</name>
<reference evidence="1" key="1">
    <citation type="submission" date="2022-07" db="EMBL/GenBank/DDBJ databases">
        <title>Phylogenomic reconstructions and comparative analyses of Kickxellomycotina fungi.</title>
        <authorList>
            <person name="Reynolds N.K."/>
            <person name="Stajich J.E."/>
            <person name="Barry K."/>
            <person name="Grigoriev I.V."/>
            <person name="Crous P."/>
            <person name="Smith M.E."/>
        </authorList>
    </citation>
    <scope>NUCLEOTIDE SEQUENCE</scope>
    <source>
        <strain evidence="1">NRRL 5244</strain>
    </source>
</reference>
<gene>
    <name evidence="1" type="ORF">FBU59_005769</name>
</gene>